<keyword evidence="5 6" id="KW-0472">Membrane</keyword>
<feature type="transmembrane region" description="Helical" evidence="6">
    <location>
        <begin position="383"/>
        <end position="402"/>
    </location>
</feature>
<evidence type="ECO:0000256" key="3">
    <source>
        <dbReference type="ARBA" id="ARBA00022692"/>
    </source>
</evidence>
<dbReference type="InterPro" id="IPR001248">
    <property type="entry name" value="Pur-cyt_permease"/>
</dbReference>
<evidence type="ECO:0000313" key="8">
    <source>
        <dbReference type="Proteomes" id="UP000198512"/>
    </source>
</evidence>
<gene>
    <name evidence="7" type="ORF">SAMN05216600_101418</name>
</gene>
<evidence type="ECO:0000256" key="1">
    <source>
        <dbReference type="ARBA" id="ARBA00004141"/>
    </source>
</evidence>
<dbReference type="Proteomes" id="UP000198512">
    <property type="component" value="Unassembled WGS sequence"/>
</dbReference>
<keyword evidence="4 6" id="KW-1133">Transmembrane helix</keyword>
<evidence type="ECO:0000256" key="2">
    <source>
        <dbReference type="ARBA" id="ARBA00008974"/>
    </source>
</evidence>
<name>A0ABY1B1Y9_9PSED</name>
<keyword evidence="8" id="KW-1185">Reference proteome</keyword>
<dbReference type="InterPro" id="IPR045225">
    <property type="entry name" value="Uracil/uridine/allantoin_perm"/>
</dbReference>
<dbReference type="PANTHER" id="PTHR30618:SF6">
    <property type="entry name" value="NCS1 FAMILY NUCLEOBASE:CATION SYMPORTER-1"/>
    <property type="match status" value="1"/>
</dbReference>
<feature type="transmembrane region" description="Helical" evidence="6">
    <location>
        <begin position="56"/>
        <end position="81"/>
    </location>
</feature>
<evidence type="ECO:0000256" key="4">
    <source>
        <dbReference type="ARBA" id="ARBA00022989"/>
    </source>
</evidence>
<protein>
    <submittedName>
        <fullName evidence="7">Nucleobase:cation symporter-1, NCS1 family</fullName>
    </submittedName>
</protein>
<comment type="caution">
    <text evidence="7">The sequence shown here is derived from an EMBL/GenBank/DDBJ whole genome shotgun (WGS) entry which is preliminary data.</text>
</comment>
<feature type="transmembrane region" description="Helical" evidence="6">
    <location>
        <begin position="456"/>
        <end position="473"/>
    </location>
</feature>
<dbReference type="RefSeq" id="WP_069516762.1">
    <property type="nucleotide sequence ID" value="NZ_FOFP01000001.1"/>
</dbReference>
<dbReference type="EMBL" id="FOFP01000001">
    <property type="protein sequence ID" value="SEP72229.1"/>
    <property type="molecule type" value="Genomic_DNA"/>
</dbReference>
<feature type="transmembrane region" description="Helical" evidence="6">
    <location>
        <begin position="355"/>
        <end position="377"/>
    </location>
</feature>
<organism evidence="7 8">
    <name type="scientific">Pseudomonas cuatrocienegasensis</name>
    <dbReference type="NCBI Taxonomy" id="543360"/>
    <lineage>
        <taxon>Bacteria</taxon>
        <taxon>Pseudomonadati</taxon>
        <taxon>Pseudomonadota</taxon>
        <taxon>Gammaproteobacteria</taxon>
        <taxon>Pseudomonadales</taxon>
        <taxon>Pseudomonadaceae</taxon>
        <taxon>Pseudomonas</taxon>
    </lineage>
</organism>
<proteinExistence type="inferred from homology"/>
<feature type="transmembrane region" description="Helical" evidence="6">
    <location>
        <begin position="314"/>
        <end position="334"/>
    </location>
</feature>
<evidence type="ECO:0000256" key="6">
    <source>
        <dbReference type="SAM" id="Phobius"/>
    </source>
</evidence>
<dbReference type="PANTHER" id="PTHR30618">
    <property type="entry name" value="NCS1 FAMILY PURINE/PYRIMIDINE TRANSPORTER"/>
    <property type="match status" value="1"/>
</dbReference>
<comment type="subcellular location">
    <subcellularLocation>
        <location evidence="1">Membrane</location>
        <topology evidence="1">Multi-pass membrane protein</topology>
    </subcellularLocation>
</comment>
<comment type="similarity">
    <text evidence="2">Belongs to the purine-cytosine permease (2.A.39) family.</text>
</comment>
<sequence length="490" mass="52603">MPSDDFHIHKLDPSLHNADLAPLPPGKRKWGWFEIFNVWSNDIQSLFGYTLAATLFISYGLSGWAVLAAIVLAGFIVMGLVQLTGKPSVKYGIPFPVMARASMGVRGANFPAVVRGIVAIFWYGVQTYFASTALALLINSLLGTTATDASFLGMTAVGWLSYVIVCVFQVALFIRGIDWITRFLNWAGPLVYLVMIALMLIIWYQAGPSLLGELGTLFRGTGEYAAGPVAAFAAVVGTMVAYFAAVVINYGDFARFVRDEKQMTVGNFLGLPISLAIFSLIALVITAGTVVVFGETLTNPTDIVARVDNLTLTIVAALTFFAATVGINLVANFIPPAYDIANLAPARISARTGGFITAAIAFFIGALWVAFISQVGIAAFVDTLGAVLAPLYGIIVADYYLVRRQQLNVQDLFSAEPGSTYYFDGGWNRKAMIAFAVASVFSVASVWVPVLSDLSGYAWLFGALLGAVLHYLLMRKEVVTIAPVALETQG</sequence>
<evidence type="ECO:0000313" key="7">
    <source>
        <dbReference type="EMBL" id="SEP72229.1"/>
    </source>
</evidence>
<feature type="transmembrane region" description="Helical" evidence="6">
    <location>
        <begin position="224"/>
        <end position="248"/>
    </location>
</feature>
<reference evidence="7 8" key="1">
    <citation type="submission" date="2016-10" db="EMBL/GenBank/DDBJ databases">
        <authorList>
            <person name="Varghese N."/>
            <person name="Submissions S."/>
        </authorList>
    </citation>
    <scope>NUCLEOTIDE SEQUENCE [LARGE SCALE GENOMIC DNA]</scope>
    <source>
        <strain evidence="7 8">CIP 109853</strain>
    </source>
</reference>
<feature type="transmembrane region" description="Helical" evidence="6">
    <location>
        <begin position="269"/>
        <end position="294"/>
    </location>
</feature>
<evidence type="ECO:0000256" key="5">
    <source>
        <dbReference type="ARBA" id="ARBA00023136"/>
    </source>
</evidence>
<feature type="transmembrane region" description="Helical" evidence="6">
    <location>
        <begin position="431"/>
        <end position="450"/>
    </location>
</feature>
<feature type="transmembrane region" description="Helical" evidence="6">
    <location>
        <begin position="150"/>
        <end position="174"/>
    </location>
</feature>
<dbReference type="Gene3D" id="1.10.4160.10">
    <property type="entry name" value="Hydantoin permease"/>
    <property type="match status" value="1"/>
</dbReference>
<dbReference type="Pfam" id="PF02133">
    <property type="entry name" value="Transp_cyt_pur"/>
    <property type="match status" value="1"/>
</dbReference>
<feature type="transmembrane region" description="Helical" evidence="6">
    <location>
        <begin position="186"/>
        <end position="204"/>
    </location>
</feature>
<accession>A0ABY1B1Y9</accession>
<feature type="transmembrane region" description="Helical" evidence="6">
    <location>
        <begin position="112"/>
        <end position="138"/>
    </location>
</feature>
<dbReference type="CDD" id="cd11555">
    <property type="entry name" value="SLC-NCS1sbd_u1"/>
    <property type="match status" value="1"/>
</dbReference>
<keyword evidence="3 6" id="KW-0812">Transmembrane</keyword>